<name>A0A8J9Y726_9NEOP</name>
<proteinExistence type="predicted"/>
<protein>
    <submittedName>
        <fullName evidence="2">Uncharacterized protein</fullName>
    </submittedName>
</protein>
<accession>A0A8J9Y726</accession>
<dbReference type="Gene3D" id="3.30.70.1820">
    <property type="entry name" value="L1 transposable element, RRM domain"/>
    <property type="match status" value="1"/>
</dbReference>
<keyword evidence="3" id="KW-1185">Reference proteome</keyword>
<feature type="compositionally biased region" description="Acidic residues" evidence="1">
    <location>
        <begin position="8"/>
        <end position="20"/>
    </location>
</feature>
<dbReference type="OrthoDB" id="8121249at2759"/>
<evidence type="ECO:0000313" key="3">
    <source>
        <dbReference type="Proteomes" id="UP000838878"/>
    </source>
</evidence>
<organism evidence="2 3">
    <name type="scientific">Brenthis ino</name>
    <name type="common">lesser marbled fritillary</name>
    <dbReference type="NCBI Taxonomy" id="405034"/>
    <lineage>
        <taxon>Eukaryota</taxon>
        <taxon>Metazoa</taxon>
        <taxon>Ecdysozoa</taxon>
        <taxon>Arthropoda</taxon>
        <taxon>Hexapoda</taxon>
        <taxon>Insecta</taxon>
        <taxon>Pterygota</taxon>
        <taxon>Neoptera</taxon>
        <taxon>Endopterygota</taxon>
        <taxon>Lepidoptera</taxon>
        <taxon>Glossata</taxon>
        <taxon>Ditrysia</taxon>
        <taxon>Papilionoidea</taxon>
        <taxon>Nymphalidae</taxon>
        <taxon>Heliconiinae</taxon>
        <taxon>Argynnini</taxon>
        <taxon>Brenthis</taxon>
    </lineage>
</organism>
<evidence type="ECO:0000256" key="1">
    <source>
        <dbReference type="SAM" id="MobiDB-lite"/>
    </source>
</evidence>
<reference evidence="2" key="1">
    <citation type="submission" date="2021-12" db="EMBL/GenBank/DDBJ databases">
        <authorList>
            <person name="Martin H S."/>
        </authorList>
    </citation>
    <scope>NUCLEOTIDE SEQUENCE</scope>
</reference>
<gene>
    <name evidence="2" type="ORF">BINO364_LOCUS2600</name>
</gene>
<dbReference type="Proteomes" id="UP000838878">
    <property type="component" value="Chromosome 10"/>
</dbReference>
<feature type="region of interest" description="Disordered" evidence="1">
    <location>
        <begin position="1"/>
        <end position="20"/>
    </location>
</feature>
<dbReference type="AlphaFoldDB" id="A0A8J9Y726"/>
<evidence type="ECO:0000313" key="2">
    <source>
        <dbReference type="EMBL" id="CAH0715710.1"/>
    </source>
</evidence>
<feature type="non-terminal residue" evidence="2">
    <location>
        <position position="388"/>
    </location>
</feature>
<sequence>MSVHSDSDIDEILSPDDGEEEEQIIKNKVDMKKAIIFENIRRLEEIDKTVQLHKTATEKSKIAKKMMNTKEEECFDEENNNIVNSVVQKNKVTETFDLGKTIIVKYYIKKKWKYYVGVITETNDNQLDKSKNTPRTYSLKSTFNTSITMESIKESLSTLTDMFNARMNEFQQDLHKTSSSVSSSALPTEFNNFRSFIVSVLNTLQRQVEYLALEVDRHEMRRRRKMILFHGVPEIKNEDSAARITSLIADHLDLQNFSTESIKDSYRLGRPADKPRPIVVKFSDVNVRNKVWFAKTKLKGTGFTQSDFLTKSRHEAFLEARQRFGVTKCWTRDGCIHIIAPDGSRHRVECKLDLSVIPSNPVKSPQNVSVPKTTDKVVASRVKRIVKK</sequence>
<dbReference type="EMBL" id="OV170230">
    <property type="protein sequence ID" value="CAH0715710.1"/>
    <property type="molecule type" value="Genomic_DNA"/>
</dbReference>